<reference evidence="1" key="1">
    <citation type="journal article" date="2014" name="Int. J. Syst. Evol. Microbiol.">
        <title>Complete genome sequence of Corynebacterium casei LMG S-19264T (=DSM 44701T), isolated from a smear-ripened cheese.</title>
        <authorList>
            <consortium name="US DOE Joint Genome Institute (JGI-PGF)"/>
            <person name="Walter F."/>
            <person name="Albersmeier A."/>
            <person name="Kalinowski J."/>
            <person name="Ruckert C."/>
        </authorList>
    </citation>
    <scope>NUCLEOTIDE SEQUENCE</scope>
    <source>
        <strain evidence="1">JCM 30078</strain>
    </source>
</reference>
<dbReference type="EMBL" id="BMPO01000003">
    <property type="protein sequence ID" value="GGJ91687.1"/>
    <property type="molecule type" value="Genomic_DNA"/>
</dbReference>
<protein>
    <recommendedName>
        <fullName evidence="3">Ribosome modulation factor</fullName>
    </recommendedName>
</protein>
<dbReference type="AlphaFoldDB" id="A0A917PTM8"/>
<comment type="caution">
    <text evidence="1">The sequence shown here is derived from an EMBL/GenBank/DDBJ whole genome shotgun (WGS) entry which is preliminary data.</text>
</comment>
<evidence type="ECO:0000313" key="2">
    <source>
        <dbReference type="Proteomes" id="UP000635983"/>
    </source>
</evidence>
<keyword evidence="2" id="KW-1185">Reference proteome</keyword>
<accession>A0A917PTM8</accession>
<evidence type="ECO:0000313" key="1">
    <source>
        <dbReference type="EMBL" id="GGJ91687.1"/>
    </source>
</evidence>
<reference evidence="1" key="2">
    <citation type="submission" date="2020-09" db="EMBL/GenBank/DDBJ databases">
        <authorList>
            <person name="Sun Q."/>
            <person name="Ohkuma M."/>
        </authorList>
    </citation>
    <scope>NUCLEOTIDE SEQUENCE</scope>
    <source>
        <strain evidence="1">JCM 30078</strain>
    </source>
</reference>
<proteinExistence type="predicted"/>
<organism evidence="1 2">
    <name type="scientific">Pseudomonas matsuisoli</name>
    <dbReference type="NCBI Taxonomy" id="1515666"/>
    <lineage>
        <taxon>Bacteria</taxon>
        <taxon>Pseudomonadati</taxon>
        <taxon>Pseudomonadota</taxon>
        <taxon>Gammaproteobacteria</taxon>
        <taxon>Pseudomonadales</taxon>
        <taxon>Pseudomonadaceae</taxon>
        <taxon>Pseudomonas</taxon>
    </lineage>
</organism>
<gene>
    <name evidence="1" type="ORF">GCM10009304_16870</name>
</gene>
<sequence length="55" mass="6665">MNDKLYANGWTDGLSQCQRQAASANDREDRWDLIWQERNQDREHRVDQERGKAFR</sequence>
<dbReference type="Proteomes" id="UP000635983">
    <property type="component" value="Unassembled WGS sequence"/>
</dbReference>
<evidence type="ECO:0008006" key="3">
    <source>
        <dbReference type="Google" id="ProtNLM"/>
    </source>
</evidence>
<name>A0A917PTM8_9PSED</name>